<sequence length="111" mass="13050">MTDFLEMAMADIDEVFFQEFVEKHTIDGEEFDVVPYEVDLRERKSHWEAGAKQNFDQGLYISQKQFFVRVADYGPAPKIGKPMEYDKITYSVKSCQTEHGLYLVTLERVRQ</sequence>
<evidence type="ECO:0000313" key="2">
    <source>
        <dbReference type="Proteomes" id="UP000811365"/>
    </source>
</evidence>
<dbReference type="AlphaFoldDB" id="A0A9E1GLG1"/>
<proteinExistence type="predicted"/>
<accession>A0A9E1GLG1</accession>
<name>A0A9E1GLG1_9FIRM</name>
<evidence type="ECO:0000313" key="1">
    <source>
        <dbReference type="EMBL" id="MBS6622478.1"/>
    </source>
</evidence>
<dbReference type="Proteomes" id="UP000811365">
    <property type="component" value="Unassembled WGS sequence"/>
</dbReference>
<protein>
    <submittedName>
        <fullName evidence="1">Uncharacterized protein</fullName>
    </submittedName>
</protein>
<organism evidence="1 2">
    <name type="scientific">Faecalibacterium prausnitzii</name>
    <dbReference type="NCBI Taxonomy" id="853"/>
    <lineage>
        <taxon>Bacteria</taxon>
        <taxon>Bacillati</taxon>
        <taxon>Bacillota</taxon>
        <taxon>Clostridia</taxon>
        <taxon>Eubacteriales</taxon>
        <taxon>Oscillospiraceae</taxon>
        <taxon>Faecalibacterium</taxon>
    </lineage>
</organism>
<comment type="caution">
    <text evidence="1">The sequence shown here is derived from an EMBL/GenBank/DDBJ whole genome shotgun (WGS) entry which is preliminary data.</text>
</comment>
<dbReference type="EMBL" id="JAGZYH010000036">
    <property type="protein sequence ID" value="MBS6622478.1"/>
    <property type="molecule type" value="Genomic_DNA"/>
</dbReference>
<gene>
    <name evidence="1" type="ORF">KH315_10015</name>
</gene>
<reference evidence="1" key="1">
    <citation type="submission" date="2021-02" db="EMBL/GenBank/DDBJ databases">
        <title>Infant gut strain persistence is associated with maternal origin, phylogeny, and functional potential including surface adhesion and iron acquisition.</title>
        <authorList>
            <person name="Lou Y.C."/>
        </authorList>
    </citation>
    <scope>NUCLEOTIDE SEQUENCE</scope>
    <source>
        <strain evidence="1">L2_039_000G1_dasL2_039_000G1_maxbin2.maxbin.077</strain>
    </source>
</reference>